<keyword evidence="2" id="KW-0812">Transmembrane</keyword>
<feature type="region of interest" description="Disordered" evidence="1">
    <location>
        <begin position="499"/>
        <end position="519"/>
    </location>
</feature>
<keyword evidence="4" id="KW-1185">Reference proteome</keyword>
<proteinExistence type="predicted"/>
<evidence type="ECO:0000313" key="3">
    <source>
        <dbReference type="EMBL" id="OCH90963.1"/>
    </source>
</evidence>
<dbReference type="EMBL" id="KV722394">
    <property type="protein sequence ID" value="OCH90963.1"/>
    <property type="molecule type" value="Genomic_DNA"/>
</dbReference>
<keyword evidence="2" id="KW-0472">Membrane</keyword>
<reference evidence="3 4" key="1">
    <citation type="submission" date="2016-07" db="EMBL/GenBank/DDBJ databases">
        <title>Draft genome of the white-rot fungus Obba rivulosa 3A-2.</title>
        <authorList>
            <consortium name="DOE Joint Genome Institute"/>
            <person name="Miettinen O."/>
            <person name="Riley R."/>
            <person name="Acob R."/>
            <person name="Barry K."/>
            <person name="Cullen D."/>
            <person name="De Vries R."/>
            <person name="Hainaut M."/>
            <person name="Hatakka A."/>
            <person name="Henrissat B."/>
            <person name="Hilden K."/>
            <person name="Kuo R."/>
            <person name="Labutti K."/>
            <person name="Lipzen A."/>
            <person name="Makela M.R."/>
            <person name="Sandor L."/>
            <person name="Spatafora J.W."/>
            <person name="Grigoriev I.V."/>
            <person name="Hibbett D.S."/>
        </authorList>
    </citation>
    <scope>NUCLEOTIDE SEQUENCE [LARGE SCALE GENOMIC DNA]</scope>
    <source>
        <strain evidence="3 4">3A-2</strain>
    </source>
</reference>
<sequence length="833" mass="90622">MLSEIPAVTPRPLPPAKARRLATMPLSNMVPPPPYVSLDAIEDTVSLAGQLGLSPDQDVSSDSAAEDWMNEKSREELSDLLLKADGLIRSRQSELSLTSALCKSLYQDNVTLKSKHEALLARLPASRSTTPAPSMPSSPLLSPNVYQPTLQLNGHSFFQPPDDVSTPVISRARHARKISVTPSEIAQLADQNAELLEQLERLEAESLQADQAGKRRLRKLEKEIQGLRQELESTQAKSEELEAQAKAALDMSPQDAQRRREEREERIRMLKEKAAPVAADSTNEEVRDFAPASELSWTSPLKIYSPSVLHGRSPSADGSIFAGDVGINLNLSKDADVDEEPETDAAPPSGRALSQPEMAIISQLLIKIQELEEINAQIKSEQRLTSERLRTAQWDAESIRRIYDCLDDLGDGELQIVSDDEPGAIDEPCASVEGDVIKLSHLRRSLDDLSLSYEAEDDEDVFRGGITKGMHSTTRSAVDSHRGFQNRKLRKPVMGLFSLPDADTPGASTSGSPSLLSSRAISPSELGDVSTWSVAATDGITASSPALSVTPMESPGFALGPSLGSELGSEFGDDWGTSAGYQHLRTSSLYDLAQLNFAHDPGSTSPDERPPFVFPTPDSPSPAQDSSSVSGRTAGSSTPTRSRTPTLKVEPPTPSPDKLRAQSRSHRLSQTMHARTHRWVEGRFPQAQVEEKNAKVLRPRRGARRGTDATVVMDDTFGEVVQHVRSFSSRGALSFAALSSGAEECEPEEDSEADGTVMMQANASTELQPAPDAGKPRSRREGLVGVMVELWLWLQFAVVILVFLWAMAKRGPKSVLREAERRAQQGTAVRRPA</sequence>
<name>A0A8E2AU06_9APHY</name>
<dbReference type="Proteomes" id="UP000250043">
    <property type="component" value="Unassembled WGS sequence"/>
</dbReference>
<evidence type="ECO:0000313" key="4">
    <source>
        <dbReference type="Proteomes" id="UP000250043"/>
    </source>
</evidence>
<dbReference type="AlphaFoldDB" id="A0A8E2AU06"/>
<keyword evidence="2" id="KW-1133">Transmembrane helix</keyword>
<evidence type="ECO:0000256" key="2">
    <source>
        <dbReference type="SAM" id="Phobius"/>
    </source>
</evidence>
<gene>
    <name evidence="3" type="ORF">OBBRIDRAFT_558995</name>
</gene>
<feature type="transmembrane region" description="Helical" evidence="2">
    <location>
        <begin position="790"/>
        <end position="808"/>
    </location>
</feature>
<protein>
    <submittedName>
        <fullName evidence="3">Uncharacterized protein</fullName>
    </submittedName>
</protein>
<organism evidence="3 4">
    <name type="scientific">Obba rivulosa</name>
    <dbReference type="NCBI Taxonomy" id="1052685"/>
    <lineage>
        <taxon>Eukaryota</taxon>
        <taxon>Fungi</taxon>
        <taxon>Dikarya</taxon>
        <taxon>Basidiomycota</taxon>
        <taxon>Agaricomycotina</taxon>
        <taxon>Agaricomycetes</taxon>
        <taxon>Polyporales</taxon>
        <taxon>Gelatoporiaceae</taxon>
        <taxon>Obba</taxon>
    </lineage>
</organism>
<feature type="region of interest" description="Disordered" evidence="1">
    <location>
        <begin position="244"/>
        <end position="264"/>
    </location>
</feature>
<accession>A0A8E2AU06</accession>
<evidence type="ECO:0000256" key="1">
    <source>
        <dbReference type="SAM" id="MobiDB-lite"/>
    </source>
</evidence>
<feature type="region of interest" description="Disordered" evidence="1">
    <location>
        <begin position="598"/>
        <end position="666"/>
    </location>
</feature>
<feature type="compositionally biased region" description="Low complexity" evidence="1">
    <location>
        <begin position="504"/>
        <end position="519"/>
    </location>
</feature>
<dbReference type="OrthoDB" id="2670688at2759"/>
<feature type="compositionally biased region" description="Low complexity" evidence="1">
    <location>
        <begin position="621"/>
        <end position="646"/>
    </location>
</feature>